<dbReference type="Gene3D" id="1.50.10.10">
    <property type="match status" value="2"/>
</dbReference>
<reference evidence="3 4" key="1">
    <citation type="journal article" date="2015" name="Genome Announc.">
        <title>Draft Genome Sequence of Cyanobacterium Hassallia byssoidea Strain VB512170, Isolated from Monuments in India.</title>
        <authorList>
            <person name="Singh D."/>
            <person name="Chandrababunaidu M.M."/>
            <person name="Panda A."/>
            <person name="Sen D."/>
            <person name="Bhattacharyya S."/>
            <person name="Adhikary S.P."/>
            <person name="Tripathy S."/>
        </authorList>
    </citation>
    <scope>NUCLEOTIDE SEQUENCE [LARGE SCALE GENOMIC DNA]</scope>
    <source>
        <strain evidence="3 4">VB512170</strain>
    </source>
</reference>
<evidence type="ECO:0000259" key="2">
    <source>
        <dbReference type="Pfam" id="PF22422"/>
    </source>
</evidence>
<dbReference type="InterPro" id="IPR012341">
    <property type="entry name" value="6hp_glycosidase-like_sf"/>
</dbReference>
<feature type="domain" description="Glycosyl hydrolase family 63 C-terminal" evidence="1">
    <location>
        <begin position="706"/>
        <end position="792"/>
    </location>
</feature>
<dbReference type="InterPro" id="IPR031335">
    <property type="entry name" value="Glyco_hydro_63_C"/>
</dbReference>
<keyword evidence="4" id="KW-1185">Reference proteome</keyword>
<dbReference type="Pfam" id="PF22422">
    <property type="entry name" value="MGH1-like_GH"/>
    <property type="match status" value="1"/>
</dbReference>
<sequence>MTQEEARLADDRESASHTLRERTAYWKRWGPYLSERQWGTVREDYSPNGTAWEYFPHDHARSRAYRWGEDGIAGISDTHQRLCFAIALWNGEDSILKERMFGLTGNEGNHGEDVKEYYFYLDNTPTHSYMKYLYKYPHCAFPYTELVEENRRRSKQDPEFELLDTGIFNEDRYFDVFVEYAKASPEDILIQIKVINRGTETKTLHLLPTLWFRNTWAWKVGQEKLWLKVSQTTSNFSVIEAFHSTLGTRWLYCEGIPNLLFTNNETNYERLFGVANSSPYVKDGINDYLIQNRKEAINPSQTGTKCSAHYQLVIAPGEMQTVRLRLKDSQSSLNFGEEFETTFRDRQQEADEFYQRICPFSLSEDLRNVQRQAFAGMLWNKQFYHYVVHDWLNGDPATPTPPPERKRGRNHDWTHLYNDDVLSMPDKWEYPWFAAWDLAFHCIPLAMVDPEFAKRQLSVLMREWYMHPNGQIPAYEWAFGDVNPPVHAWAALRVYQIERKIYGRTDRAFLERVFQKLLLNFTWWVNRKDIEGKNVFQGGFLGLDNIGVFDRNAPLPNGGYINQADGTSWMGMYCLNMLAIALELAKEDSTYEDIASKFFEHFLYIADAIDGVGEAELALWDEVDGFYYDALHLPDGRHFLMKVRSVVGIAPLFAVTALELEVLERFPNFKRRTEWFIQHRPDLTQNVVCLETDSVKARALLAIAGQNQLRRILHRMLDENEFLGSYGIRALSKFHANNPYVLQVNGNEYRVDYEPAECTTNVFGGNSNWRGPVWFPINYLIIESLQKYHYYLGDDFKVECPTGSGQMMTLWQVANELSQRLIRIFLTDETGRRSIYGGTETFQTNSDWHDLILFYEYFQGDNGAGIGASHQTGWTGLVAKLIQQQAEYRASPCQNGKIVRAWLKPISYNRFNDIYFP</sequence>
<dbReference type="InterPro" id="IPR054491">
    <property type="entry name" value="MGH1-like_GH"/>
</dbReference>
<feature type="domain" description="Mannosylglycerate hydrolase MGH1-like glycoside hydrolase" evidence="2">
    <location>
        <begin position="430"/>
        <end position="534"/>
    </location>
</feature>
<gene>
    <name evidence="3" type="ORF">PI95_028275</name>
</gene>
<accession>A0A846HG58</accession>
<evidence type="ECO:0000259" key="1">
    <source>
        <dbReference type="Pfam" id="PF03200"/>
    </source>
</evidence>
<dbReference type="AlphaFoldDB" id="A0A846HG58"/>
<evidence type="ECO:0000313" key="4">
    <source>
        <dbReference type="Proteomes" id="UP000031549"/>
    </source>
</evidence>
<dbReference type="EMBL" id="JTCM02000104">
    <property type="protein sequence ID" value="NEU76316.1"/>
    <property type="molecule type" value="Genomic_DNA"/>
</dbReference>
<protein>
    <submittedName>
        <fullName evidence="3">Glucosidase</fullName>
    </submittedName>
</protein>
<name>A0A846HG58_9CYAN</name>
<dbReference type="PANTHER" id="PTHR10412">
    <property type="entry name" value="MANNOSYL-OLIGOSACCHARIDE GLUCOSIDASE"/>
    <property type="match status" value="1"/>
</dbReference>
<dbReference type="RefSeq" id="WP_039744327.1">
    <property type="nucleotide sequence ID" value="NZ_JTCM02000104.1"/>
</dbReference>
<dbReference type="Pfam" id="PF03200">
    <property type="entry name" value="Glyco_hydro_63"/>
    <property type="match status" value="1"/>
</dbReference>
<dbReference type="SUPFAM" id="SSF48208">
    <property type="entry name" value="Six-hairpin glycosidases"/>
    <property type="match status" value="1"/>
</dbReference>
<dbReference type="InterPro" id="IPR008928">
    <property type="entry name" value="6-hairpin_glycosidase_sf"/>
</dbReference>
<dbReference type="PANTHER" id="PTHR10412:SF10">
    <property type="entry name" value="GLYCOSYL HYDROLASE FAMILY 63 C-TERMINAL DOMAIN-CONTAINING PROTEIN"/>
    <property type="match status" value="1"/>
</dbReference>
<dbReference type="GO" id="GO:0004573">
    <property type="term" value="F:Glc3Man9GlcNAc2 oligosaccharide glucosidase activity"/>
    <property type="evidence" value="ECO:0007669"/>
    <property type="project" value="InterPro"/>
</dbReference>
<dbReference type="Proteomes" id="UP000031549">
    <property type="component" value="Unassembled WGS sequence"/>
</dbReference>
<evidence type="ECO:0000313" key="3">
    <source>
        <dbReference type="EMBL" id="NEU76316.1"/>
    </source>
</evidence>
<dbReference type="InterPro" id="IPR004888">
    <property type="entry name" value="Glycoside_hydrolase_63"/>
</dbReference>
<comment type="caution">
    <text evidence="3">The sequence shown here is derived from an EMBL/GenBank/DDBJ whole genome shotgun (WGS) entry which is preliminary data.</text>
</comment>
<dbReference type="GO" id="GO:0009311">
    <property type="term" value="P:oligosaccharide metabolic process"/>
    <property type="evidence" value="ECO:0007669"/>
    <property type="project" value="InterPro"/>
</dbReference>
<proteinExistence type="predicted"/>
<organism evidence="3 4">
    <name type="scientific">Hassallia byssoidea VB512170</name>
    <dbReference type="NCBI Taxonomy" id="1304833"/>
    <lineage>
        <taxon>Bacteria</taxon>
        <taxon>Bacillati</taxon>
        <taxon>Cyanobacteriota</taxon>
        <taxon>Cyanophyceae</taxon>
        <taxon>Nostocales</taxon>
        <taxon>Tolypothrichaceae</taxon>
        <taxon>Hassallia</taxon>
    </lineage>
</organism>